<reference evidence="2" key="1">
    <citation type="submission" date="2020-04" db="EMBL/GenBank/DDBJ databases">
        <authorList>
            <person name="Chiriac C."/>
            <person name="Salcher M."/>
            <person name="Ghai R."/>
            <person name="Kavagutti S V."/>
        </authorList>
    </citation>
    <scope>NUCLEOTIDE SEQUENCE</scope>
</reference>
<dbReference type="Gene3D" id="1.10.132.80">
    <property type="match status" value="1"/>
</dbReference>
<dbReference type="InterPro" id="IPR032066">
    <property type="entry name" value="GP3_package"/>
</dbReference>
<organism evidence="2">
    <name type="scientific">uncultured Caudovirales phage</name>
    <dbReference type="NCBI Taxonomy" id="2100421"/>
    <lineage>
        <taxon>Viruses</taxon>
        <taxon>Duplodnaviria</taxon>
        <taxon>Heunggongvirae</taxon>
        <taxon>Uroviricota</taxon>
        <taxon>Caudoviricetes</taxon>
        <taxon>Peduoviridae</taxon>
        <taxon>Maltschvirus</taxon>
        <taxon>Maltschvirus maltsch</taxon>
    </lineage>
</organism>
<evidence type="ECO:0000256" key="1">
    <source>
        <dbReference type="SAM" id="MobiDB-lite"/>
    </source>
</evidence>
<feature type="region of interest" description="Disordered" evidence="1">
    <location>
        <begin position="1"/>
        <end position="26"/>
    </location>
</feature>
<feature type="compositionally biased region" description="Basic residues" evidence="1">
    <location>
        <begin position="1"/>
        <end position="10"/>
    </location>
</feature>
<protein>
    <submittedName>
        <fullName evidence="2">DNA-packaging protein gp3</fullName>
    </submittedName>
</protein>
<accession>A0A6J5N4M6</accession>
<feature type="compositionally biased region" description="Basic and acidic residues" evidence="1">
    <location>
        <begin position="12"/>
        <end position="26"/>
    </location>
</feature>
<evidence type="ECO:0000313" key="2">
    <source>
        <dbReference type="EMBL" id="CAB4152240.1"/>
    </source>
</evidence>
<gene>
    <name evidence="2" type="ORF">UFOVP617_4</name>
</gene>
<name>A0A6J5N4M6_9CAUD</name>
<dbReference type="Pfam" id="PF16677">
    <property type="entry name" value="GP3_package"/>
    <property type="match status" value="1"/>
</dbReference>
<sequence length="164" mass="18930">MAKAIKKAAPKKAADKTEKKPVGRPKNIESPEIMWQLFQQYVKDTKAKPLIVKDWVGGIAKEVYREKERPLTLEGFEIYVMDKLEMSDLDQYFANREGRYTNFVSICSRIRKTIREDQIAGGMAGIYNPSITQRLNNLVEKIQEDGSKEVTIKVKYEKKETPKD</sequence>
<dbReference type="EMBL" id="LR796575">
    <property type="protein sequence ID" value="CAB4152240.1"/>
    <property type="molecule type" value="Genomic_DNA"/>
</dbReference>
<proteinExistence type="predicted"/>